<dbReference type="InterPro" id="IPR000995">
    <property type="entry name" value="Musac_Ach_rcpt"/>
</dbReference>
<dbReference type="PANTHER" id="PTHR24248:SF199">
    <property type="entry name" value="IP13425P-RELATED"/>
    <property type="match status" value="1"/>
</dbReference>
<dbReference type="PROSITE" id="PS00237">
    <property type="entry name" value="G_PROTEIN_RECEP_F1_1"/>
    <property type="match status" value="1"/>
</dbReference>
<keyword evidence="3 10" id="KW-0812">Transmembrane</keyword>
<evidence type="ECO:0000256" key="3">
    <source>
        <dbReference type="ARBA" id="ARBA00022692"/>
    </source>
</evidence>
<evidence type="ECO:0000256" key="9">
    <source>
        <dbReference type="ARBA" id="ARBA00023224"/>
    </source>
</evidence>
<evidence type="ECO:0000256" key="8">
    <source>
        <dbReference type="ARBA" id="ARBA00023170"/>
    </source>
</evidence>
<evidence type="ECO:0000256" key="12">
    <source>
        <dbReference type="SAM" id="Phobius"/>
    </source>
</evidence>
<protein>
    <submittedName>
        <fullName evidence="14">5-hydroxytryptamine receptor 1A-3</fullName>
    </submittedName>
</protein>
<evidence type="ECO:0000256" key="1">
    <source>
        <dbReference type="ARBA" id="ARBA00004651"/>
    </source>
</evidence>
<reference evidence="14" key="1">
    <citation type="submission" date="2020-12" db="EMBL/GenBank/DDBJ databases">
        <title>Neural signatures in transcriptome of heterophyid trematode Cryptocolyle lingua.</title>
        <authorList>
            <person name="Gorbushin A.M."/>
            <person name="Tolstenkov O."/>
        </authorList>
    </citation>
    <scope>NUCLEOTIDE SEQUENCE</scope>
</reference>
<keyword evidence="9 10" id="KW-0807">Transducer</keyword>
<dbReference type="InterPro" id="IPR000276">
    <property type="entry name" value="GPCR_Rhodpsn"/>
</dbReference>
<feature type="transmembrane region" description="Helical" evidence="12">
    <location>
        <begin position="168"/>
        <end position="187"/>
    </location>
</feature>
<evidence type="ECO:0000256" key="4">
    <source>
        <dbReference type="ARBA" id="ARBA00022989"/>
    </source>
</evidence>
<feature type="compositionally biased region" description="Basic residues" evidence="11">
    <location>
        <begin position="491"/>
        <end position="500"/>
    </location>
</feature>
<evidence type="ECO:0000256" key="10">
    <source>
        <dbReference type="RuleBase" id="RU000688"/>
    </source>
</evidence>
<evidence type="ECO:0000313" key="14">
    <source>
        <dbReference type="EMBL" id="QQY02459.1"/>
    </source>
</evidence>
<accession>A0A7U0TJ29</accession>
<feature type="compositionally biased region" description="Polar residues" evidence="11">
    <location>
        <begin position="472"/>
        <end position="488"/>
    </location>
</feature>
<organism evidence="14">
    <name type="scientific">Cryptocotyle lingua</name>
    <dbReference type="NCBI Taxonomy" id="66766"/>
    <lineage>
        <taxon>Eukaryota</taxon>
        <taxon>Metazoa</taxon>
        <taxon>Spiralia</taxon>
        <taxon>Lophotrochozoa</taxon>
        <taxon>Platyhelminthes</taxon>
        <taxon>Trematoda</taxon>
        <taxon>Digenea</taxon>
        <taxon>Opisthorchiida</taxon>
        <taxon>Opisthorchiata</taxon>
        <taxon>Heterophyidae</taxon>
        <taxon>Cryptocotyle</taxon>
    </lineage>
</organism>
<keyword evidence="7" id="KW-1015">Disulfide bond</keyword>
<feature type="transmembrane region" description="Helical" evidence="12">
    <location>
        <begin position="48"/>
        <end position="74"/>
    </location>
</feature>
<feature type="domain" description="G-protein coupled receptors family 1 profile" evidence="13">
    <location>
        <begin position="28"/>
        <end position="662"/>
    </location>
</feature>
<gene>
    <name evidence="14" type="primary">HTR1A3</name>
</gene>
<dbReference type="PRINTS" id="PR00243">
    <property type="entry name" value="MUSCARINICR"/>
</dbReference>
<feature type="compositionally biased region" description="Basic and acidic residues" evidence="11">
    <location>
        <begin position="319"/>
        <end position="328"/>
    </location>
</feature>
<dbReference type="GO" id="GO:0043410">
    <property type="term" value="P:positive regulation of MAPK cascade"/>
    <property type="evidence" value="ECO:0007669"/>
    <property type="project" value="TreeGrafter"/>
</dbReference>
<dbReference type="CDD" id="cd15329">
    <property type="entry name" value="7tmA_5-HT7"/>
    <property type="match status" value="1"/>
</dbReference>
<keyword evidence="2" id="KW-1003">Cell membrane</keyword>
<comment type="similarity">
    <text evidence="10">Belongs to the G-protein coupled receptor 1 family.</text>
</comment>
<evidence type="ECO:0000259" key="13">
    <source>
        <dbReference type="PROSITE" id="PS50262"/>
    </source>
</evidence>
<comment type="subcellular location">
    <subcellularLocation>
        <location evidence="1">Cell membrane</location>
        <topology evidence="1">Multi-pass membrane protein</topology>
    </subcellularLocation>
</comment>
<dbReference type="GO" id="GO:0005886">
    <property type="term" value="C:plasma membrane"/>
    <property type="evidence" value="ECO:0007669"/>
    <property type="project" value="UniProtKB-SubCell"/>
</dbReference>
<dbReference type="GO" id="GO:0016907">
    <property type="term" value="F:G protein-coupled acetylcholine receptor activity"/>
    <property type="evidence" value="ECO:0007669"/>
    <property type="project" value="InterPro"/>
</dbReference>
<feature type="compositionally biased region" description="Basic and acidic residues" evidence="11">
    <location>
        <begin position="273"/>
        <end position="289"/>
    </location>
</feature>
<feature type="transmembrane region" description="Helical" evidence="12">
    <location>
        <begin position="646"/>
        <end position="665"/>
    </location>
</feature>
<feature type="compositionally biased region" description="Polar residues" evidence="11">
    <location>
        <begin position="260"/>
        <end position="272"/>
    </location>
</feature>
<feature type="compositionally biased region" description="Polar residues" evidence="11">
    <location>
        <begin position="224"/>
        <end position="237"/>
    </location>
</feature>
<evidence type="ECO:0000256" key="2">
    <source>
        <dbReference type="ARBA" id="ARBA00022475"/>
    </source>
</evidence>
<dbReference type="Pfam" id="PF00001">
    <property type="entry name" value="7tm_1"/>
    <property type="match status" value="2"/>
</dbReference>
<dbReference type="EMBL" id="MW361081">
    <property type="protein sequence ID" value="QQY02459.1"/>
    <property type="molecule type" value="mRNA"/>
</dbReference>
<feature type="compositionally biased region" description="Basic and acidic residues" evidence="11">
    <location>
        <begin position="250"/>
        <end position="259"/>
    </location>
</feature>
<feature type="transmembrane region" description="Helical" evidence="12">
    <location>
        <begin position="12"/>
        <end position="36"/>
    </location>
</feature>
<evidence type="ECO:0000256" key="6">
    <source>
        <dbReference type="ARBA" id="ARBA00023136"/>
    </source>
</evidence>
<dbReference type="PRINTS" id="PR00237">
    <property type="entry name" value="GPCRRHODOPSN"/>
</dbReference>
<feature type="transmembrane region" description="Helical" evidence="12">
    <location>
        <begin position="602"/>
        <end position="626"/>
    </location>
</feature>
<feature type="transmembrane region" description="Helical" evidence="12">
    <location>
        <begin position="128"/>
        <end position="148"/>
    </location>
</feature>
<dbReference type="PANTHER" id="PTHR24248">
    <property type="entry name" value="ADRENERGIC RECEPTOR-RELATED G-PROTEIN COUPLED RECEPTOR"/>
    <property type="match status" value="1"/>
</dbReference>
<feature type="compositionally biased region" description="Polar residues" evidence="11">
    <location>
        <begin position="566"/>
        <end position="586"/>
    </location>
</feature>
<keyword evidence="8 10" id="KW-0675">Receptor</keyword>
<sequence length="766" mass="85292">MNSTVPSLSENILTGLTLSVIALGTMIGNMLVTLAVALVRKLQTPSNFLIVSLAVSDLFVGLVVMPITIIYHLNQEWPFNEALCDTYIAFDVLLCTASILNLCAISVDRYLAITKPLRYAVKRTPKRMFLMIGGVWVASALISIPPMFGFKEKWVASKCGYSENVYYQIYATAGAFYIPLIVMIVLYGRIFVLARRMAKEDAKQKRISESVAASKPNQEEDLTQRGSFEQQSPTYQRNALLIPPPSPAVDRYDSKHENTALHNSLVLNGTTRKQFEGSGKRNSDTDERYPLPPSEACRRRKPRPLHKETYHRSALSVGHEPKGERSEEMSYANEFEERIKMLRKLRAEFFAAPPARHCSSLILSLRRTEEDKTEIVVANPAQNNEMVPTVAPVPNRSQHHTPLHQSQSMKEPSYAHKDCTARNLPRRSMCPPPLVSISHCPDEQQLLSSPSQGSDAFTTFTLLEADRELASRTPSISTTQTGPFQTQPIRPRPRPLHGVRRSLANTGEYATKDSQGRACSLGVPKYPTERRQSSPQTSGTSLWGALRPDSNQSIIGRSASRLFHLSSSEQPAGNQRSRSGSWSSARINARKKKSRSHSETKAIRTLGVIMGCFCLCWLPFFIIALANPLAKMMNYGKLTSETVNTVFLWLGYLNSTINPIIYAIFNREFRIPFKHLLMCRCRGINARLRSQRYAIEFGLGASTASCLPPQFPVGGAENNGIPVGSGGTNIRRSHSSIGVRRPTIDATSNHAQFGYKSNPHILQIPD</sequence>
<feature type="region of interest" description="Disordered" evidence="11">
    <location>
        <begin position="204"/>
        <end position="328"/>
    </location>
</feature>
<feature type="region of interest" description="Disordered" evidence="11">
    <location>
        <begin position="395"/>
        <end position="415"/>
    </location>
</feature>
<dbReference type="GO" id="GO:0004993">
    <property type="term" value="F:G protein-coupled serotonin receptor activity"/>
    <property type="evidence" value="ECO:0007669"/>
    <property type="project" value="UniProtKB-ARBA"/>
</dbReference>
<keyword evidence="4 12" id="KW-1133">Transmembrane helix</keyword>
<dbReference type="InterPro" id="IPR017452">
    <property type="entry name" value="GPCR_Rhodpsn_7TM"/>
</dbReference>
<feature type="region of interest" description="Disordered" evidence="11">
    <location>
        <begin position="470"/>
        <end position="548"/>
    </location>
</feature>
<evidence type="ECO:0000256" key="7">
    <source>
        <dbReference type="ARBA" id="ARBA00023157"/>
    </source>
</evidence>
<proteinExistence type="evidence at transcript level"/>
<name>A0A7U0TJ29_9TREM</name>
<dbReference type="Gene3D" id="1.20.1070.10">
    <property type="entry name" value="Rhodopsin 7-helix transmembrane proteins"/>
    <property type="match status" value="2"/>
</dbReference>
<dbReference type="SMART" id="SM01381">
    <property type="entry name" value="7TM_GPCR_Srsx"/>
    <property type="match status" value="1"/>
</dbReference>
<dbReference type="SUPFAM" id="SSF81321">
    <property type="entry name" value="Family A G protein-coupled receptor-like"/>
    <property type="match status" value="1"/>
</dbReference>
<feature type="transmembrane region" description="Helical" evidence="12">
    <location>
        <begin position="86"/>
        <end position="107"/>
    </location>
</feature>
<feature type="region of interest" description="Disordered" evidence="11">
    <location>
        <begin position="566"/>
        <end position="596"/>
    </location>
</feature>
<evidence type="ECO:0000256" key="11">
    <source>
        <dbReference type="SAM" id="MobiDB-lite"/>
    </source>
</evidence>
<dbReference type="PROSITE" id="PS50262">
    <property type="entry name" value="G_PROTEIN_RECEP_F1_2"/>
    <property type="match status" value="1"/>
</dbReference>
<evidence type="ECO:0000256" key="5">
    <source>
        <dbReference type="ARBA" id="ARBA00023040"/>
    </source>
</evidence>
<keyword evidence="5 10" id="KW-0297">G-protein coupled receptor</keyword>
<dbReference type="GO" id="GO:0045202">
    <property type="term" value="C:synapse"/>
    <property type="evidence" value="ECO:0007669"/>
    <property type="project" value="GOC"/>
</dbReference>
<keyword evidence="6 12" id="KW-0472">Membrane</keyword>
<dbReference type="AlphaFoldDB" id="A0A7U0TJ29"/>
<dbReference type="GO" id="GO:0071880">
    <property type="term" value="P:adenylate cyclase-activating adrenergic receptor signaling pathway"/>
    <property type="evidence" value="ECO:0007669"/>
    <property type="project" value="TreeGrafter"/>
</dbReference>